<dbReference type="Pfam" id="PF13560">
    <property type="entry name" value="HTH_31"/>
    <property type="match status" value="1"/>
</dbReference>
<dbReference type="SMART" id="SM00530">
    <property type="entry name" value="HTH_XRE"/>
    <property type="match status" value="1"/>
</dbReference>
<dbReference type="InterPro" id="IPR010982">
    <property type="entry name" value="Lambda_DNA-bd_dom_sf"/>
</dbReference>
<dbReference type="AlphaFoldDB" id="A0A5M3X4C2"/>
<evidence type="ECO:0000313" key="3">
    <source>
        <dbReference type="Proteomes" id="UP000331127"/>
    </source>
</evidence>
<dbReference type="InterPro" id="IPR001387">
    <property type="entry name" value="Cro/C1-type_HTH"/>
</dbReference>
<proteinExistence type="predicted"/>
<dbReference type="GO" id="GO:0003677">
    <property type="term" value="F:DNA binding"/>
    <property type="evidence" value="ECO:0007669"/>
    <property type="project" value="InterPro"/>
</dbReference>
<organism evidence="2 3">
    <name type="scientific">Acrocarpospora macrocephala</name>
    <dbReference type="NCBI Taxonomy" id="150177"/>
    <lineage>
        <taxon>Bacteria</taxon>
        <taxon>Bacillati</taxon>
        <taxon>Actinomycetota</taxon>
        <taxon>Actinomycetes</taxon>
        <taxon>Streptosporangiales</taxon>
        <taxon>Streptosporangiaceae</taxon>
        <taxon>Acrocarpospora</taxon>
    </lineage>
</organism>
<comment type="caution">
    <text evidence="2">The sequence shown here is derived from an EMBL/GenBank/DDBJ whole genome shotgun (WGS) entry which is preliminary data.</text>
</comment>
<dbReference type="OrthoDB" id="3462308at2"/>
<name>A0A5M3X4C2_9ACTN</name>
<dbReference type="CDD" id="cd00093">
    <property type="entry name" value="HTH_XRE"/>
    <property type="match status" value="1"/>
</dbReference>
<dbReference type="PROSITE" id="PS50943">
    <property type="entry name" value="HTH_CROC1"/>
    <property type="match status" value="1"/>
</dbReference>
<gene>
    <name evidence="2" type="ORF">Amac_095820</name>
</gene>
<evidence type="ECO:0000259" key="1">
    <source>
        <dbReference type="PROSITE" id="PS50943"/>
    </source>
</evidence>
<dbReference type="Proteomes" id="UP000331127">
    <property type="component" value="Unassembled WGS sequence"/>
</dbReference>
<evidence type="ECO:0000313" key="2">
    <source>
        <dbReference type="EMBL" id="GES15984.1"/>
    </source>
</evidence>
<accession>A0A5M3X4C2</accession>
<dbReference type="SUPFAM" id="SSF47413">
    <property type="entry name" value="lambda repressor-like DNA-binding domains"/>
    <property type="match status" value="1"/>
</dbReference>
<feature type="domain" description="HTH cro/C1-type" evidence="1">
    <location>
        <begin position="21"/>
        <end position="62"/>
    </location>
</feature>
<dbReference type="EMBL" id="BLAE01000088">
    <property type="protein sequence ID" value="GES15984.1"/>
    <property type="molecule type" value="Genomic_DNA"/>
</dbReference>
<reference evidence="2 3" key="1">
    <citation type="submission" date="2019-10" db="EMBL/GenBank/DDBJ databases">
        <title>Whole genome shotgun sequence of Acrocarpospora macrocephala NBRC 16266.</title>
        <authorList>
            <person name="Ichikawa N."/>
            <person name="Kimura A."/>
            <person name="Kitahashi Y."/>
            <person name="Komaki H."/>
            <person name="Oguchi A."/>
        </authorList>
    </citation>
    <scope>NUCLEOTIDE SEQUENCE [LARGE SCALE GENOMIC DNA]</scope>
    <source>
        <strain evidence="2 3">NBRC 16266</strain>
    </source>
</reference>
<sequence>MPTAERVDPSESLWHLLGAVIRRFREDARRISLREAAKRSFIDPAHLSKWERGLARPDAQSITHLDRALSAEGCQVELQRAIADLDHLRTLENRTPVSGEDATERRRLFKLAADLTLGLVSGSEPIRQLIIPDDFRSTEEWEITCADHLHALRTRPQADMIADLAIDLVALGRQMEIATPADLIELQRTLATLSMIHAIVLTGQAEHGGAIRWWRAARQAADSSGDLSLGLLIRSEEAGHGLYGQRSPDAVLRLLKEAQKFAGGPHVDLMETEAKALSMTGRHDEALGAVHRLIDLSGTKVADRVGFRTPSAIHFAASWVYAAAGYEAQADRERTSVLSLAKSYTYRVNVALHGALCTVAKGGTGEGAREAAAVIANLPPTYRNNHIRQTGQLVLQAVPMDQRNNPGVRELREVLTNSPSEM</sequence>
<protein>
    <recommendedName>
        <fullName evidence="1">HTH cro/C1-type domain-containing protein</fullName>
    </recommendedName>
</protein>
<keyword evidence="3" id="KW-1185">Reference proteome</keyword>
<dbReference type="Gene3D" id="1.10.260.40">
    <property type="entry name" value="lambda repressor-like DNA-binding domains"/>
    <property type="match status" value="1"/>
</dbReference>
<dbReference type="RefSeq" id="WP_155361062.1">
    <property type="nucleotide sequence ID" value="NZ_BAAAHL010000050.1"/>
</dbReference>